<gene>
    <name evidence="4" type="ORF">DS745_07290</name>
</gene>
<protein>
    <submittedName>
        <fullName evidence="4">S-layer homology domain-containing protein</fullName>
    </submittedName>
</protein>
<dbReference type="RefSeq" id="WP_129077606.1">
    <property type="nucleotide sequence ID" value="NZ_QOUX01000026.1"/>
</dbReference>
<dbReference type="PANTHER" id="PTHR43308:SF5">
    <property type="entry name" value="S-LAYER PROTEIN _ PEPTIDOGLYCAN ENDO-BETA-N-ACETYLGLUCOSAMINIDASE"/>
    <property type="match status" value="1"/>
</dbReference>
<feature type="domain" description="SLH" evidence="3">
    <location>
        <begin position="445"/>
        <end position="500"/>
    </location>
</feature>
<dbReference type="PROSITE" id="PS51272">
    <property type="entry name" value="SLH"/>
    <property type="match status" value="3"/>
</dbReference>
<dbReference type="InterPro" id="IPR001119">
    <property type="entry name" value="SLH_dom"/>
</dbReference>
<comment type="caution">
    <text evidence="4">The sequence shown here is derived from an EMBL/GenBank/DDBJ whole genome shotgun (WGS) entry which is preliminary data.</text>
</comment>
<dbReference type="Pfam" id="PF00395">
    <property type="entry name" value="SLH"/>
    <property type="match status" value="3"/>
</dbReference>
<name>A0A4Q0VU34_9BACI</name>
<evidence type="ECO:0000256" key="2">
    <source>
        <dbReference type="SAM" id="SignalP"/>
    </source>
</evidence>
<keyword evidence="1 2" id="KW-0732">Signal</keyword>
<reference evidence="4 5" key="1">
    <citation type="journal article" date="2019" name="Int. J. Syst. Evol. Microbiol.">
        <title>Anaerobacillus alkaliphilus sp. nov., a novel alkaliphilic and moderately halophilic bacterium.</title>
        <authorList>
            <person name="Borsodi A.K."/>
            <person name="Aszalos J.M."/>
            <person name="Bihari P."/>
            <person name="Nagy I."/>
            <person name="Schumann P."/>
            <person name="Sproer C."/>
            <person name="Kovacs A.L."/>
            <person name="Boka K."/>
            <person name="Dobosy P."/>
            <person name="Ovari M."/>
            <person name="Szili-Kovacs T."/>
            <person name="Toth E."/>
        </authorList>
    </citation>
    <scope>NUCLEOTIDE SEQUENCE [LARGE SCALE GENOMIC DNA]</scope>
    <source>
        <strain evidence="4 5">B16-10</strain>
    </source>
</reference>
<proteinExistence type="predicted"/>
<dbReference type="Proteomes" id="UP000290649">
    <property type="component" value="Unassembled WGS sequence"/>
</dbReference>
<dbReference type="SUPFAM" id="SSF63825">
    <property type="entry name" value="YWTD domain"/>
    <property type="match status" value="1"/>
</dbReference>
<dbReference type="InterPro" id="IPR051465">
    <property type="entry name" value="Cell_Envelope_Struct_Comp"/>
</dbReference>
<dbReference type="EMBL" id="QOUX01000026">
    <property type="protein sequence ID" value="RXJ02191.1"/>
    <property type="molecule type" value="Genomic_DNA"/>
</dbReference>
<feature type="signal peptide" evidence="2">
    <location>
        <begin position="1"/>
        <end position="24"/>
    </location>
</feature>
<evidence type="ECO:0000313" key="5">
    <source>
        <dbReference type="Proteomes" id="UP000290649"/>
    </source>
</evidence>
<sequence>MKKPAVLIIALILLFSIFPTTTNATSSLVKKFPYDTNQIIVDDANGYIYVASSGAETEYQFHKQRILFVRMNDLSIERIYEVPVEDIVLFQNKLYFTGVGLGYIDVKTKVLTQIDSEYLTQGLAVDKNKIYYSQPGGSNVHPNSVYEYDIKTKTREEIHLGRFHPFRGRIALELDRLNQVLYVSLTRDSSSEFGAIDLSDKSYLGGSYLSTGYSQPLILSDDDLFYSSSKISKDDLGTVVGVFPDYTPIHVKDNYVFSRTAIYHRNTFEKVANYPFFTNLRDGDVASAVGTDRNNNVYFVTTGMSGIKIQKHNMNLASQPRFYDIEGHWAEREILEMQKLGIVGGKSKFAFSPQDTVTRAEFTAFLLRTLKIEIPSTTIAEFTDVKPGKWYYHTVNTAKNIGLVGGYNDGTFKPDKTISREEMAVLLVRALESQGTDVTPDLSELDKFKDQNQIAPWAKDSVSVTLKLKLMNGTASDSYGAKQIATRAQSVVTLKRLLDK</sequence>
<evidence type="ECO:0000313" key="4">
    <source>
        <dbReference type="EMBL" id="RXJ02191.1"/>
    </source>
</evidence>
<evidence type="ECO:0000259" key="3">
    <source>
        <dbReference type="PROSITE" id="PS51272"/>
    </source>
</evidence>
<feature type="domain" description="SLH" evidence="3">
    <location>
        <begin position="317"/>
        <end position="377"/>
    </location>
</feature>
<feature type="domain" description="SLH" evidence="3">
    <location>
        <begin position="378"/>
        <end position="441"/>
    </location>
</feature>
<accession>A0A4Q0VU34</accession>
<evidence type="ECO:0000256" key="1">
    <source>
        <dbReference type="ARBA" id="ARBA00022729"/>
    </source>
</evidence>
<keyword evidence="5" id="KW-1185">Reference proteome</keyword>
<organism evidence="4 5">
    <name type="scientific">Anaerobacillus alkaliphilus</name>
    <dbReference type="NCBI Taxonomy" id="1548597"/>
    <lineage>
        <taxon>Bacteria</taxon>
        <taxon>Bacillati</taxon>
        <taxon>Bacillota</taxon>
        <taxon>Bacilli</taxon>
        <taxon>Bacillales</taxon>
        <taxon>Bacillaceae</taxon>
        <taxon>Anaerobacillus</taxon>
    </lineage>
</organism>
<dbReference type="PANTHER" id="PTHR43308">
    <property type="entry name" value="OUTER MEMBRANE PROTEIN ALPHA-RELATED"/>
    <property type="match status" value="1"/>
</dbReference>
<feature type="chain" id="PRO_5020192783" evidence="2">
    <location>
        <begin position="25"/>
        <end position="500"/>
    </location>
</feature>
<dbReference type="OrthoDB" id="174569at2"/>
<dbReference type="AlphaFoldDB" id="A0A4Q0VU34"/>